<reference evidence="1" key="2">
    <citation type="submission" date="2021-04" db="EMBL/GenBank/DDBJ databases">
        <authorList>
            <person name="Podell S."/>
        </authorList>
    </citation>
    <scope>NUCLEOTIDE SEQUENCE</scope>
    <source>
        <strain evidence="1">Hildebrandi</strain>
    </source>
</reference>
<keyword evidence="2" id="KW-1185">Reference proteome</keyword>
<dbReference type="EMBL" id="JAGRRH010000006">
    <property type="protein sequence ID" value="KAG7368391.1"/>
    <property type="molecule type" value="Genomic_DNA"/>
</dbReference>
<proteinExistence type="predicted"/>
<protein>
    <submittedName>
        <fullName evidence="1">Uncharacterized protein</fullName>
    </submittedName>
</protein>
<gene>
    <name evidence="1" type="ORF">IV203_031134</name>
</gene>
<name>A0A9K3LWK8_9STRA</name>
<organism evidence="1 2">
    <name type="scientific">Nitzschia inconspicua</name>
    <dbReference type="NCBI Taxonomy" id="303405"/>
    <lineage>
        <taxon>Eukaryota</taxon>
        <taxon>Sar</taxon>
        <taxon>Stramenopiles</taxon>
        <taxon>Ochrophyta</taxon>
        <taxon>Bacillariophyta</taxon>
        <taxon>Bacillariophyceae</taxon>
        <taxon>Bacillariophycidae</taxon>
        <taxon>Bacillariales</taxon>
        <taxon>Bacillariaceae</taxon>
        <taxon>Nitzschia</taxon>
    </lineage>
</organism>
<evidence type="ECO:0000313" key="1">
    <source>
        <dbReference type="EMBL" id="KAG7368391.1"/>
    </source>
</evidence>
<dbReference type="AlphaFoldDB" id="A0A9K3LWK8"/>
<accession>A0A9K3LWK8</accession>
<reference evidence="1" key="1">
    <citation type="journal article" date="2021" name="Sci. Rep.">
        <title>Diploid genomic architecture of Nitzschia inconspicua, an elite biomass production diatom.</title>
        <authorList>
            <person name="Oliver A."/>
            <person name="Podell S."/>
            <person name="Pinowska A."/>
            <person name="Traller J.C."/>
            <person name="Smith S.R."/>
            <person name="McClure R."/>
            <person name="Beliaev A."/>
            <person name="Bohutskyi P."/>
            <person name="Hill E.A."/>
            <person name="Rabines A."/>
            <person name="Zheng H."/>
            <person name="Allen L.Z."/>
            <person name="Kuo A."/>
            <person name="Grigoriev I.V."/>
            <person name="Allen A.E."/>
            <person name="Hazlebeck D."/>
            <person name="Allen E.E."/>
        </authorList>
    </citation>
    <scope>NUCLEOTIDE SEQUENCE</scope>
    <source>
        <strain evidence="1">Hildebrandi</strain>
    </source>
</reference>
<evidence type="ECO:0000313" key="2">
    <source>
        <dbReference type="Proteomes" id="UP000693970"/>
    </source>
</evidence>
<sequence length="214" mass="24368">MSRSQPSSLSVSFYPTESIMQVLHIDDYSDEEREQCWYSADEINSIRCQNRLIVAAHKASASVSASDPLLPPRQLSDDEKFYKRGLEQDLPAANKRHQARRKSIHLVIQTHFFAACQEDEDDKSTGDLGTALDLKIAQLYKEASYECKMAAYLRGVEDAKVAKNVWNDKGSANCTLKERRCRSKQISLRTITSPVPSEAYHERKMRNEFFSLTA</sequence>
<comment type="caution">
    <text evidence="1">The sequence shown here is derived from an EMBL/GenBank/DDBJ whole genome shotgun (WGS) entry which is preliminary data.</text>
</comment>
<dbReference type="Proteomes" id="UP000693970">
    <property type="component" value="Unassembled WGS sequence"/>
</dbReference>